<dbReference type="SUPFAM" id="SSF53822">
    <property type="entry name" value="Periplasmic binding protein-like I"/>
    <property type="match status" value="1"/>
</dbReference>
<sequence>MSTPSIPDLTEPALPPIIGVVASQLRNPSQQKILDEVTRQLNARGVITVLLNAETDVALTALIQQATPLALRGLLLLPGNKAISACNLPVLEIDAEPEWQADALRAGEVTAALLLAQGHQRFGFLQIQPGDVAQKQSYCTTLQAAGMTLDAELTAAADDRDGAYQAMMQYLKKTRAAERIQALFCESDLLAFGAIQAVRDFGQGMHLAVAGFGDTEEARSPTWHLTSWSPDVRQIIGRALDRWLGQQAENSDEEGQLQQRHSHSGKVIPGEMSACGCAFRH</sequence>
<dbReference type="EMBL" id="CP028349">
    <property type="protein sequence ID" value="AVV37371.1"/>
    <property type="molecule type" value="Genomic_DNA"/>
</dbReference>
<dbReference type="GO" id="GO:0003700">
    <property type="term" value="F:DNA-binding transcription factor activity"/>
    <property type="evidence" value="ECO:0007669"/>
    <property type="project" value="TreeGrafter"/>
</dbReference>
<dbReference type="InterPro" id="IPR028082">
    <property type="entry name" value="Peripla_BP_I"/>
</dbReference>
<name>A0AAN1TVF8_9GAMM</name>
<dbReference type="Proteomes" id="UP000241538">
    <property type="component" value="Chromosome"/>
</dbReference>
<protein>
    <submittedName>
        <fullName evidence="5">LacI family transcriptional regulator</fullName>
    </submittedName>
</protein>
<evidence type="ECO:0000313" key="5">
    <source>
        <dbReference type="EMBL" id="AVV37371.1"/>
    </source>
</evidence>
<dbReference type="Pfam" id="PF13377">
    <property type="entry name" value="Peripla_BP_3"/>
    <property type="match status" value="1"/>
</dbReference>
<dbReference type="InterPro" id="IPR046335">
    <property type="entry name" value="LacI/GalR-like_sensor"/>
</dbReference>
<evidence type="ECO:0000256" key="2">
    <source>
        <dbReference type="ARBA" id="ARBA00023125"/>
    </source>
</evidence>
<dbReference type="RefSeq" id="WP_033782568.1">
    <property type="nucleotide sequence ID" value="NZ_CP028349.1"/>
</dbReference>
<evidence type="ECO:0000256" key="3">
    <source>
        <dbReference type="ARBA" id="ARBA00023163"/>
    </source>
</evidence>
<keyword evidence="1" id="KW-0805">Transcription regulation</keyword>
<dbReference type="Gene3D" id="3.40.50.2300">
    <property type="match status" value="2"/>
</dbReference>
<proteinExistence type="predicted"/>
<dbReference type="PANTHER" id="PTHR30146">
    <property type="entry name" value="LACI-RELATED TRANSCRIPTIONAL REPRESSOR"/>
    <property type="match status" value="1"/>
</dbReference>
<evidence type="ECO:0000256" key="1">
    <source>
        <dbReference type="ARBA" id="ARBA00023015"/>
    </source>
</evidence>
<reference evidence="5 6" key="1">
    <citation type="journal article" date="2018" name="Int J Genomics">
        <title>Comparative Genomics Analysis of Plasmid pPV989-94 from a Clinical Isolate of Pantoea vagans PV989.</title>
        <authorList>
            <person name="Xu L."/>
            <person name="Yin M."/>
            <person name="Zhu T."/>
            <person name="Lu J."/>
            <person name="Bao Q."/>
        </authorList>
    </citation>
    <scope>NUCLEOTIDE SEQUENCE [LARGE SCALE GENOMIC DNA]</scope>
    <source>
        <strain evidence="5 6">PV989</strain>
    </source>
</reference>
<keyword evidence="2" id="KW-0238">DNA-binding</keyword>
<organism evidence="5 6">
    <name type="scientific">Pantoea vagans</name>
    <dbReference type="NCBI Taxonomy" id="470934"/>
    <lineage>
        <taxon>Bacteria</taxon>
        <taxon>Pseudomonadati</taxon>
        <taxon>Pseudomonadota</taxon>
        <taxon>Gammaproteobacteria</taxon>
        <taxon>Enterobacterales</taxon>
        <taxon>Erwiniaceae</taxon>
        <taxon>Pantoea</taxon>
    </lineage>
</organism>
<evidence type="ECO:0000313" key="6">
    <source>
        <dbReference type="Proteomes" id="UP000241538"/>
    </source>
</evidence>
<dbReference type="GO" id="GO:0000976">
    <property type="term" value="F:transcription cis-regulatory region binding"/>
    <property type="evidence" value="ECO:0007669"/>
    <property type="project" value="TreeGrafter"/>
</dbReference>
<feature type="domain" description="Transcriptional regulator LacI/GalR-like sensor" evidence="4">
    <location>
        <begin position="113"/>
        <end position="256"/>
    </location>
</feature>
<keyword evidence="3" id="KW-0804">Transcription</keyword>
<dbReference type="AlphaFoldDB" id="A0AAN1TVF8"/>
<evidence type="ECO:0000259" key="4">
    <source>
        <dbReference type="Pfam" id="PF13377"/>
    </source>
</evidence>
<dbReference type="PANTHER" id="PTHR30146:SF109">
    <property type="entry name" value="HTH-TYPE TRANSCRIPTIONAL REGULATOR GALS"/>
    <property type="match status" value="1"/>
</dbReference>
<gene>
    <name evidence="5" type="ORF">C9381_09310</name>
</gene>
<accession>A0AAN1TVF8</accession>